<evidence type="ECO:0000313" key="3">
    <source>
        <dbReference type="Proteomes" id="UP000177746"/>
    </source>
</evidence>
<name>A0A1G2T5I5_9BACT</name>
<keyword evidence="1" id="KW-1133">Transmembrane helix</keyword>
<dbReference type="AlphaFoldDB" id="A0A1G2T5I5"/>
<dbReference type="Proteomes" id="UP000177746">
    <property type="component" value="Unassembled WGS sequence"/>
</dbReference>
<proteinExistence type="predicted"/>
<reference evidence="2 3" key="1">
    <citation type="journal article" date="2016" name="Nat. Commun.">
        <title>Thousands of microbial genomes shed light on interconnected biogeochemical processes in an aquifer system.</title>
        <authorList>
            <person name="Anantharaman K."/>
            <person name="Brown C.T."/>
            <person name="Hug L.A."/>
            <person name="Sharon I."/>
            <person name="Castelle C.J."/>
            <person name="Probst A.J."/>
            <person name="Thomas B.C."/>
            <person name="Singh A."/>
            <person name="Wilkins M.J."/>
            <person name="Karaoz U."/>
            <person name="Brodie E.L."/>
            <person name="Williams K.H."/>
            <person name="Hubbard S.S."/>
            <person name="Banfield J.F."/>
        </authorList>
    </citation>
    <scope>NUCLEOTIDE SEQUENCE [LARGE SCALE GENOMIC DNA]</scope>
</reference>
<dbReference type="EMBL" id="MHVI01000003">
    <property type="protein sequence ID" value="OHA92556.1"/>
    <property type="molecule type" value="Genomic_DNA"/>
</dbReference>
<keyword evidence="1" id="KW-0812">Transmembrane</keyword>
<evidence type="ECO:0000256" key="1">
    <source>
        <dbReference type="SAM" id="Phobius"/>
    </source>
</evidence>
<feature type="transmembrane region" description="Helical" evidence="1">
    <location>
        <begin position="51"/>
        <end position="72"/>
    </location>
</feature>
<sequence>MRKKQFITLIVSLALVGLFLPTSQTRAQTGLLPFGGLVSSPVTCTCSPGNIWIWFTPLYLGGPINIAGPMIYSPFSTILYGYYMIGVPGKWHLGDYIPGVQACWISAKFFCFPLPAIGLMSKVGTNY</sequence>
<gene>
    <name evidence="2" type="ORF">A2665_02390</name>
</gene>
<organism evidence="2 3">
    <name type="scientific">Candidatus Zambryskibacteria bacterium RIFCSPHIGHO2_01_FULL_46_30</name>
    <dbReference type="NCBI Taxonomy" id="1802739"/>
    <lineage>
        <taxon>Bacteria</taxon>
        <taxon>Candidatus Zambryskiibacteriota</taxon>
    </lineage>
</organism>
<protein>
    <submittedName>
        <fullName evidence="2">Uncharacterized protein</fullName>
    </submittedName>
</protein>
<evidence type="ECO:0000313" key="2">
    <source>
        <dbReference type="EMBL" id="OHA92556.1"/>
    </source>
</evidence>
<accession>A0A1G2T5I5</accession>
<comment type="caution">
    <text evidence="2">The sequence shown here is derived from an EMBL/GenBank/DDBJ whole genome shotgun (WGS) entry which is preliminary data.</text>
</comment>
<keyword evidence="1" id="KW-0472">Membrane</keyword>